<keyword evidence="5" id="KW-0175">Coiled coil</keyword>
<dbReference type="PROSITE" id="PS50145">
    <property type="entry name" value="ZF_TRAF"/>
    <property type="match status" value="1"/>
</dbReference>
<dbReference type="PROSITE" id="PS00518">
    <property type="entry name" value="ZF_RING_1"/>
    <property type="match status" value="1"/>
</dbReference>
<evidence type="ECO:0000256" key="6">
    <source>
        <dbReference type="SAM" id="Phobius"/>
    </source>
</evidence>
<proteinExistence type="predicted"/>
<reference evidence="9" key="1">
    <citation type="submission" date="2021-01" db="UniProtKB">
        <authorList>
            <consortium name="EnsemblMetazoa"/>
        </authorList>
    </citation>
    <scope>IDENTIFICATION</scope>
</reference>
<evidence type="ECO:0000256" key="1">
    <source>
        <dbReference type="ARBA" id="ARBA00022723"/>
    </source>
</evidence>
<keyword evidence="6" id="KW-1133">Transmembrane helix</keyword>
<dbReference type="Proteomes" id="UP000594262">
    <property type="component" value="Unplaced"/>
</dbReference>
<dbReference type="Pfam" id="PF02176">
    <property type="entry name" value="zf-TRAF"/>
    <property type="match status" value="1"/>
</dbReference>
<accession>A0A7M5VA17</accession>
<dbReference type="SMART" id="SM00184">
    <property type="entry name" value="RING"/>
    <property type="match status" value="1"/>
</dbReference>
<keyword evidence="1 4" id="KW-0479">Metal-binding</keyword>
<dbReference type="OrthoDB" id="5977395at2759"/>
<dbReference type="GeneID" id="136813389"/>
<feature type="zinc finger region" description="TRAF-type" evidence="4">
    <location>
        <begin position="103"/>
        <end position="155"/>
    </location>
</feature>
<evidence type="ECO:0008006" key="11">
    <source>
        <dbReference type="Google" id="ProtNLM"/>
    </source>
</evidence>
<dbReference type="SUPFAM" id="SSF49599">
    <property type="entry name" value="TRAF domain-like"/>
    <property type="match status" value="1"/>
</dbReference>
<dbReference type="PROSITE" id="PS50089">
    <property type="entry name" value="ZF_RING_2"/>
    <property type="match status" value="1"/>
</dbReference>
<evidence type="ECO:0000256" key="5">
    <source>
        <dbReference type="SAM" id="Coils"/>
    </source>
</evidence>
<name>A0A7M5VA17_9CNID</name>
<dbReference type="InterPro" id="IPR027370">
    <property type="entry name" value="Znf-RING_euk"/>
</dbReference>
<evidence type="ECO:0000256" key="4">
    <source>
        <dbReference type="PROSITE-ProRule" id="PRU00207"/>
    </source>
</evidence>
<dbReference type="PANTHER" id="PTHR10131">
    <property type="entry name" value="TNF RECEPTOR ASSOCIATED FACTOR"/>
    <property type="match status" value="1"/>
</dbReference>
<dbReference type="InterPro" id="IPR017907">
    <property type="entry name" value="Znf_RING_CS"/>
</dbReference>
<organism evidence="9 10">
    <name type="scientific">Clytia hemisphaerica</name>
    <dbReference type="NCBI Taxonomy" id="252671"/>
    <lineage>
        <taxon>Eukaryota</taxon>
        <taxon>Metazoa</taxon>
        <taxon>Cnidaria</taxon>
        <taxon>Hydrozoa</taxon>
        <taxon>Hydroidolina</taxon>
        <taxon>Leptothecata</taxon>
        <taxon>Obeliida</taxon>
        <taxon>Clytiidae</taxon>
        <taxon>Clytia</taxon>
    </lineage>
</organism>
<evidence type="ECO:0000256" key="3">
    <source>
        <dbReference type="ARBA" id="ARBA00022833"/>
    </source>
</evidence>
<evidence type="ECO:0000313" key="10">
    <source>
        <dbReference type="Proteomes" id="UP000594262"/>
    </source>
</evidence>
<feature type="domain" description="TRAF-type" evidence="8">
    <location>
        <begin position="103"/>
        <end position="155"/>
    </location>
</feature>
<evidence type="ECO:0000256" key="2">
    <source>
        <dbReference type="ARBA" id="ARBA00022771"/>
    </source>
</evidence>
<dbReference type="InterPro" id="IPR001293">
    <property type="entry name" value="Znf_TRAF"/>
</dbReference>
<feature type="coiled-coil region" evidence="5">
    <location>
        <begin position="255"/>
        <end position="296"/>
    </location>
</feature>
<keyword evidence="6" id="KW-0472">Membrane</keyword>
<evidence type="ECO:0000259" key="7">
    <source>
        <dbReference type="PROSITE" id="PS50089"/>
    </source>
</evidence>
<keyword evidence="10" id="KW-1185">Reference proteome</keyword>
<keyword evidence="3 4" id="KW-0862">Zinc</keyword>
<dbReference type="SUPFAM" id="SSF57850">
    <property type="entry name" value="RING/U-box"/>
    <property type="match status" value="1"/>
</dbReference>
<dbReference type="Pfam" id="PF13445">
    <property type="entry name" value="zf-RING_UBOX"/>
    <property type="match status" value="1"/>
</dbReference>
<feature type="domain" description="RING-type" evidence="7">
    <location>
        <begin position="35"/>
        <end position="79"/>
    </location>
</feature>
<dbReference type="InterPro" id="IPR001841">
    <property type="entry name" value="Znf_RING"/>
</dbReference>
<dbReference type="InterPro" id="IPR013083">
    <property type="entry name" value="Znf_RING/FYVE/PHD"/>
</dbReference>
<dbReference type="RefSeq" id="XP_066926008.1">
    <property type="nucleotide sequence ID" value="XM_067069907.1"/>
</dbReference>
<keyword evidence="2 4" id="KW-0863">Zinc-finger</keyword>
<evidence type="ECO:0000313" key="9">
    <source>
        <dbReference type="EnsemblMetazoa" id="CLYHEMP006162.2"/>
    </source>
</evidence>
<dbReference type="Gene3D" id="3.30.40.10">
    <property type="entry name" value="Zinc/RING finger domain, C3HC4 (zinc finger)"/>
    <property type="match status" value="2"/>
</dbReference>
<dbReference type="GO" id="GO:0008270">
    <property type="term" value="F:zinc ion binding"/>
    <property type="evidence" value="ECO:0007669"/>
    <property type="project" value="UniProtKB-KW"/>
</dbReference>
<feature type="transmembrane region" description="Helical" evidence="6">
    <location>
        <begin position="322"/>
        <end position="341"/>
    </location>
</feature>
<protein>
    <recommendedName>
        <fullName evidence="11">RING-type domain-containing protein</fullName>
    </recommendedName>
</protein>
<sequence length="369" mass="43024">MACSAENFPQLPAVQVTSRGYDYEVRGDTPRECQCVICHHLLRKAIDLPCGHAFCKRCLSDWENEILARNNNLVCSVCQTPYKAEQHHPNIPIDRMIRDSLDIFCKQRNNGCNWVGKISNYEDSKHLEKLCDYTQAQCKYQEVGCDVEFIRRDAQEHEKSYKDKHQAMLLQAFLQSKQAAKQEFNVAKESRREITRDLTSVQQDSQMITGRLVSEKMDRERLELETNEKHEEIDAKIGTHQNTMRNLETTIAKHQQSSDNNYTQIEQKNSELERQVELLKTQIQELKKEVDRTTVNDVTKRDELRKDMEEKIKSGGVSGCCWWLTVLLAALPTIFILCILLHDKDFDWINFDGVKFNGKFGELWQNFLK</sequence>
<dbReference type="AlphaFoldDB" id="A0A7M5VA17"/>
<dbReference type="PANTHER" id="PTHR10131:SF94">
    <property type="entry name" value="TNF RECEPTOR-ASSOCIATED FACTOR 4"/>
    <property type="match status" value="1"/>
</dbReference>
<evidence type="ECO:0000259" key="8">
    <source>
        <dbReference type="PROSITE" id="PS50145"/>
    </source>
</evidence>
<keyword evidence="6" id="KW-0812">Transmembrane</keyword>
<dbReference type="EnsemblMetazoa" id="CLYHEMT006162.2">
    <property type="protein sequence ID" value="CLYHEMP006162.2"/>
    <property type="gene ID" value="CLYHEMG006162"/>
</dbReference>